<sequence>MTELVQQQSDAKDNQLAKQVLFLSIRDFQGLKSLGDRAISQLSADELHWSPMPDSNSIAIIINHLSGNMISRWTDFLTTDGEKENRNRDTEFENDDASQAELLRRWELGWHTLLSTLQDLQPEDLLATVYIRGEAHSVLQAIHRQIAHYGYHVGQIVYIAKACRSEHWETLSIKKGESADFNARMRTST</sequence>
<dbReference type="InterPro" id="IPR011466">
    <property type="entry name" value="DUF1572"/>
</dbReference>
<evidence type="ECO:0000313" key="1">
    <source>
        <dbReference type="EMBL" id="MBW7473740.1"/>
    </source>
</evidence>
<dbReference type="Gene3D" id="1.20.120.450">
    <property type="entry name" value="dinb family like domain"/>
    <property type="match status" value="1"/>
</dbReference>
<proteinExistence type="predicted"/>
<protein>
    <submittedName>
        <fullName evidence="1">DUF1572 domain-containing protein</fullName>
    </submittedName>
</protein>
<dbReference type="RefSeq" id="WP_219870945.1">
    <property type="nucleotide sequence ID" value="NZ_JAHZIJ010000001.1"/>
</dbReference>
<dbReference type="Proteomes" id="UP000812277">
    <property type="component" value="Unassembled WGS sequence"/>
</dbReference>
<gene>
    <name evidence="1" type="ORF">K0T92_03150</name>
</gene>
<accession>A0ABS7D1C1</accession>
<dbReference type="SUPFAM" id="SSF109854">
    <property type="entry name" value="DinB/YfiT-like putative metalloenzymes"/>
    <property type="match status" value="1"/>
</dbReference>
<organism evidence="1 2">
    <name type="scientific">Paenibacillus oenotherae</name>
    <dbReference type="NCBI Taxonomy" id="1435645"/>
    <lineage>
        <taxon>Bacteria</taxon>
        <taxon>Bacillati</taxon>
        <taxon>Bacillota</taxon>
        <taxon>Bacilli</taxon>
        <taxon>Bacillales</taxon>
        <taxon>Paenibacillaceae</taxon>
        <taxon>Paenibacillus</taxon>
    </lineage>
</organism>
<dbReference type="InterPro" id="IPR034660">
    <property type="entry name" value="DinB/YfiT-like"/>
</dbReference>
<dbReference type="Pfam" id="PF07609">
    <property type="entry name" value="DUF1572"/>
    <property type="match status" value="1"/>
</dbReference>
<keyword evidence="2" id="KW-1185">Reference proteome</keyword>
<dbReference type="EMBL" id="JAHZIJ010000001">
    <property type="protein sequence ID" value="MBW7473740.1"/>
    <property type="molecule type" value="Genomic_DNA"/>
</dbReference>
<name>A0ABS7D1C1_9BACL</name>
<comment type="caution">
    <text evidence="1">The sequence shown here is derived from an EMBL/GenBank/DDBJ whole genome shotgun (WGS) entry which is preliminary data.</text>
</comment>
<reference evidence="1 2" key="1">
    <citation type="submission" date="2021-07" db="EMBL/GenBank/DDBJ databases">
        <title>Paenibacillus radiodurans sp. nov., isolated from the southeastern edge of Tengger Desert.</title>
        <authorList>
            <person name="Zhang G."/>
        </authorList>
    </citation>
    <scope>NUCLEOTIDE SEQUENCE [LARGE SCALE GENOMIC DNA]</scope>
    <source>
        <strain evidence="1 2">DT7-4</strain>
    </source>
</reference>
<evidence type="ECO:0000313" key="2">
    <source>
        <dbReference type="Proteomes" id="UP000812277"/>
    </source>
</evidence>